<dbReference type="EMBL" id="JANBOI010003230">
    <property type="protein sequence ID" value="KAJ1718745.1"/>
    <property type="molecule type" value="Genomic_DNA"/>
</dbReference>
<dbReference type="Pfam" id="PF10551">
    <property type="entry name" value="MULE"/>
    <property type="match status" value="1"/>
</dbReference>
<dbReference type="Proteomes" id="UP001143981">
    <property type="component" value="Unassembled WGS sequence"/>
</dbReference>
<protein>
    <recommendedName>
        <fullName evidence="1">MULE transposase domain-containing protein</fullName>
    </recommendedName>
</protein>
<feature type="non-terminal residue" evidence="2">
    <location>
        <position position="1"/>
    </location>
</feature>
<name>A0A9W7XTJ0_9FUNG</name>
<organism evidence="2 3">
    <name type="scientific">Coemansia biformis</name>
    <dbReference type="NCBI Taxonomy" id="1286918"/>
    <lineage>
        <taxon>Eukaryota</taxon>
        <taxon>Fungi</taxon>
        <taxon>Fungi incertae sedis</taxon>
        <taxon>Zoopagomycota</taxon>
        <taxon>Kickxellomycotina</taxon>
        <taxon>Kickxellomycetes</taxon>
        <taxon>Kickxellales</taxon>
        <taxon>Kickxellaceae</taxon>
        <taxon>Coemansia</taxon>
    </lineage>
</organism>
<keyword evidence="3" id="KW-1185">Reference proteome</keyword>
<proteinExistence type="predicted"/>
<feature type="non-terminal residue" evidence="2">
    <location>
        <position position="78"/>
    </location>
</feature>
<comment type="caution">
    <text evidence="2">The sequence shown here is derived from an EMBL/GenBank/DDBJ whole genome shotgun (WGS) entry which is preliminary data.</text>
</comment>
<sequence>TKDQQDFAKSGIADVIACDCTYGVLACDLPILHFIAKNQHGKLVPIAQAVLADETEGTYTIALDFLKHAHGMDTLVTL</sequence>
<dbReference type="InterPro" id="IPR018289">
    <property type="entry name" value="MULE_transposase_dom"/>
</dbReference>
<dbReference type="OrthoDB" id="2363731at2759"/>
<evidence type="ECO:0000259" key="1">
    <source>
        <dbReference type="Pfam" id="PF10551"/>
    </source>
</evidence>
<evidence type="ECO:0000313" key="2">
    <source>
        <dbReference type="EMBL" id="KAJ1718745.1"/>
    </source>
</evidence>
<feature type="domain" description="MULE transposase" evidence="1">
    <location>
        <begin position="15"/>
        <end position="67"/>
    </location>
</feature>
<reference evidence="2" key="1">
    <citation type="submission" date="2022-07" db="EMBL/GenBank/DDBJ databases">
        <title>Phylogenomic reconstructions and comparative analyses of Kickxellomycotina fungi.</title>
        <authorList>
            <person name="Reynolds N.K."/>
            <person name="Stajich J.E."/>
            <person name="Barry K."/>
            <person name="Grigoriev I.V."/>
            <person name="Crous P."/>
            <person name="Smith M.E."/>
        </authorList>
    </citation>
    <scope>NUCLEOTIDE SEQUENCE</scope>
    <source>
        <strain evidence="2">BCRC 34381</strain>
    </source>
</reference>
<gene>
    <name evidence="2" type="ORF">LPJ61_006491</name>
</gene>
<accession>A0A9W7XTJ0</accession>
<dbReference type="AlphaFoldDB" id="A0A9W7XTJ0"/>
<evidence type="ECO:0000313" key="3">
    <source>
        <dbReference type="Proteomes" id="UP001143981"/>
    </source>
</evidence>